<dbReference type="Proteomes" id="UP001054945">
    <property type="component" value="Unassembled WGS sequence"/>
</dbReference>
<evidence type="ECO:0000259" key="2">
    <source>
        <dbReference type="Pfam" id="PF00076"/>
    </source>
</evidence>
<dbReference type="InterPro" id="IPR012677">
    <property type="entry name" value="Nucleotide-bd_a/b_plait_sf"/>
</dbReference>
<dbReference type="InterPro" id="IPR000504">
    <property type="entry name" value="RRM_dom"/>
</dbReference>
<keyword evidence="1" id="KW-0694">RNA-binding</keyword>
<evidence type="ECO:0000313" key="4">
    <source>
        <dbReference type="Proteomes" id="UP001054945"/>
    </source>
</evidence>
<sequence length="71" mass="7849">MFANELFGYCKAIGCICHFRFLKDAMGISKGSAYVTYANKGMAENAVASMNNLKVRAFDKITAMKVVDFPK</sequence>
<gene>
    <name evidence="3" type="ORF">CEXT_99901</name>
</gene>
<proteinExistence type="predicted"/>
<comment type="caution">
    <text evidence="3">The sequence shown here is derived from an EMBL/GenBank/DDBJ whole genome shotgun (WGS) entry which is preliminary data.</text>
</comment>
<reference evidence="3 4" key="1">
    <citation type="submission" date="2021-06" db="EMBL/GenBank/DDBJ databases">
        <title>Caerostris extrusa draft genome.</title>
        <authorList>
            <person name="Kono N."/>
            <person name="Arakawa K."/>
        </authorList>
    </citation>
    <scope>NUCLEOTIDE SEQUENCE [LARGE SCALE GENOMIC DNA]</scope>
</reference>
<organism evidence="3 4">
    <name type="scientific">Caerostris extrusa</name>
    <name type="common">Bark spider</name>
    <name type="synonym">Caerostris bankana</name>
    <dbReference type="NCBI Taxonomy" id="172846"/>
    <lineage>
        <taxon>Eukaryota</taxon>
        <taxon>Metazoa</taxon>
        <taxon>Ecdysozoa</taxon>
        <taxon>Arthropoda</taxon>
        <taxon>Chelicerata</taxon>
        <taxon>Arachnida</taxon>
        <taxon>Araneae</taxon>
        <taxon>Araneomorphae</taxon>
        <taxon>Entelegynae</taxon>
        <taxon>Araneoidea</taxon>
        <taxon>Araneidae</taxon>
        <taxon>Caerostris</taxon>
    </lineage>
</organism>
<keyword evidence="4" id="KW-1185">Reference proteome</keyword>
<dbReference type="EMBL" id="BPLR01000956">
    <property type="protein sequence ID" value="GIY98725.1"/>
    <property type="molecule type" value="Genomic_DNA"/>
</dbReference>
<feature type="domain" description="RRM" evidence="2">
    <location>
        <begin position="5"/>
        <end position="55"/>
    </location>
</feature>
<dbReference type="AlphaFoldDB" id="A0AAV4XU45"/>
<dbReference type="Gene3D" id="3.30.70.330">
    <property type="match status" value="1"/>
</dbReference>
<accession>A0AAV4XU45</accession>
<dbReference type="Pfam" id="PF00076">
    <property type="entry name" value="RRM_1"/>
    <property type="match status" value="1"/>
</dbReference>
<protein>
    <recommendedName>
        <fullName evidence="2">RRM domain-containing protein</fullName>
    </recommendedName>
</protein>
<dbReference type="SUPFAM" id="SSF54928">
    <property type="entry name" value="RNA-binding domain, RBD"/>
    <property type="match status" value="1"/>
</dbReference>
<dbReference type="GO" id="GO:0003723">
    <property type="term" value="F:RNA binding"/>
    <property type="evidence" value="ECO:0007669"/>
    <property type="project" value="UniProtKB-KW"/>
</dbReference>
<evidence type="ECO:0000256" key="1">
    <source>
        <dbReference type="ARBA" id="ARBA00022884"/>
    </source>
</evidence>
<dbReference type="InterPro" id="IPR035979">
    <property type="entry name" value="RBD_domain_sf"/>
</dbReference>
<name>A0AAV4XU45_CAEEX</name>
<evidence type="ECO:0000313" key="3">
    <source>
        <dbReference type="EMBL" id="GIY98725.1"/>
    </source>
</evidence>